<evidence type="ECO:0000256" key="4">
    <source>
        <dbReference type="ARBA" id="ARBA00023186"/>
    </source>
</evidence>
<evidence type="ECO:0000256" key="5">
    <source>
        <dbReference type="PROSITE-ProRule" id="PRU01251"/>
    </source>
</evidence>
<dbReference type="GO" id="GO:0008233">
    <property type="term" value="F:peptidase activity"/>
    <property type="evidence" value="ECO:0007669"/>
    <property type="project" value="UniProtKB-KW"/>
</dbReference>
<dbReference type="InterPro" id="IPR003959">
    <property type="entry name" value="ATPase_AAA_core"/>
</dbReference>
<accession>A0A841H254</accession>
<dbReference type="Pfam" id="PF00004">
    <property type="entry name" value="AAA"/>
    <property type="match status" value="1"/>
</dbReference>
<dbReference type="InterPro" id="IPR004176">
    <property type="entry name" value="Clp_R_N"/>
</dbReference>
<dbReference type="PRINTS" id="PR00300">
    <property type="entry name" value="CLPPROTEASEA"/>
</dbReference>
<comment type="caution">
    <text evidence="9">The sequence shown here is derived from an EMBL/GenBank/DDBJ whole genome shotgun (WGS) entry which is preliminary data.</text>
</comment>
<evidence type="ECO:0000256" key="3">
    <source>
        <dbReference type="ARBA" id="ARBA00022840"/>
    </source>
</evidence>
<dbReference type="SUPFAM" id="SSF81923">
    <property type="entry name" value="Double Clp-N motif"/>
    <property type="match status" value="1"/>
</dbReference>
<dbReference type="GO" id="GO:0005737">
    <property type="term" value="C:cytoplasm"/>
    <property type="evidence" value="ECO:0007669"/>
    <property type="project" value="TreeGrafter"/>
</dbReference>
<dbReference type="InterPro" id="IPR003593">
    <property type="entry name" value="AAA+_ATPase"/>
</dbReference>
<dbReference type="GO" id="GO:0005524">
    <property type="term" value="F:ATP binding"/>
    <property type="evidence" value="ECO:0007669"/>
    <property type="project" value="UniProtKB-KW"/>
</dbReference>
<evidence type="ECO:0000256" key="6">
    <source>
        <dbReference type="RuleBase" id="RU004432"/>
    </source>
</evidence>
<sequence length="761" mass="82216">MSQPALRPELEISLQLAILDAARRGHAYAGLEHLLFALLQDDGTAAALRRAGADVDRLGSRLERFLSEQIQAGDGPRDTSTPTLAFRRVVQDAVLQVYRSGRDEVTGSHVLVSMWDESESFAVHFLGESGADRLRLMQSASDPQSAEPEPAGAGVDGAEETAKDALSRFATNLNALAAAGKLDPVIGREREITRAIHVLARRRKNNPLFVGDPGVGKTALAQGLAIRIHEGAVPAPLRDAEIFSLDVGALLAGTRYRGDFEERLKAVLREVEARPGAVLFIDEIHTLVGAGSTSGGAMDASNLLKPALAAGLRCMGSTTWEELRSHFEKDRALARRFQKVEVAEPSVEDTVLILKGLQERYETFHGVRYTDEALRAAAELSARHLHDRRLPDKAIDLMDEAGAEVRLAAPAPVQPDPVAADGAEEGGAAADRRPEVGVETVERILAGMANIPPRTVAGNERERLRTLDAELRARVFGQDAAIGQLASAIKLARAGLGDPRKPVGSYLFTGPTGVGKTEVARSLAEVLGVELIRFDMSEYMERHTISRLIGAPPGYVGFDQAGLLTEAVNRAPHSVVLLDEIEKAHPDVFNLLLQVMDYGKLTDNNGKQSDFRNVVLIMTSNVGAEDLMRRRPGFVAGDMAGGDDGGAYERTFSPEFRNRLDARIGFAPLSREVMEQIVDRALGELRQRLAERGVELRVDAAARGWLAERGHDPANGARPLGRLIQDRVARPLADELLFGLLADGGVASVRVEEGELKVLAE</sequence>
<keyword evidence="2 6" id="KW-0547">Nucleotide-binding</keyword>
<evidence type="ECO:0000259" key="8">
    <source>
        <dbReference type="PROSITE" id="PS51903"/>
    </source>
</evidence>
<keyword evidence="4 6" id="KW-0143">Chaperone</keyword>
<dbReference type="CDD" id="cd00009">
    <property type="entry name" value="AAA"/>
    <property type="match status" value="1"/>
</dbReference>
<dbReference type="InterPro" id="IPR041546">
    <property type="entry name" value="ClpA/ClpB_AAA_lid"/>
</dbReference>
<feature type="region of interest" description="Disordered" evidence="7">
    <location>
        <begin position="138"/>
        <end position="158"/>
    </location>
</feature>
<feature type="compositionally biased region" description="Low complexity" evidence="7">
    <location>
        <begin position="410"/>
        <end position="429"/>
    </location>
</feature>
<dbReference type="RefSeq" id="WP_170034788.1">
    <property type="nucleotide sequence ID" value="NZ_JABDTL010000001.1"/>
</dbReference>
<dbReference type="PROSITE" id="PS51903">
    <property type="entry name" value="CLP_R"/>
    <property type="match status" value="1"/>
</dbReference>
<proteinExistence type="inferred from homology"/>
<dbReference type="Gene3D" id="1.10.1780.10">
    <property type="entry name" value="Clp, N-terminal domain"/>
    <property type="match status" value="1"/>
</dbReference>
<dbReference type="PANTHER" id="PTHR11638:SF111">
    <property type="entry name" value="ATP-DEPENDENT CLP PROTEASE ATP-BINDING SUBUNIT CLPA"/>
    <property type="match status" value="1"/>
</dbReference>
<keyword evidence="1 5" id="KW-0677">Repeat</keyword>
<dbReference type="SUPFAM" id="SSF52540">
    <property type="entry name" value="P-loop containing nucleoside triphosphate hydrolases"/>
    <property type="match status" value="2"/>
</dbReference>
<dbReference type="Proteomes" id="UP000582837">
    <property type="component" value="Unassembled WGS sequence"/>
</dbReference>
<evidence type="ECO:0000256" key="1">
    <source>
        <dbReference type="ARBA" id="ARBA00022737"/>
    </source>
</evidence>
<evidence type="ECO:0000256" key="7">
    <source>
        <dbReference type="SAM" id="MobiDB-lite"/>
    </source>
</evidence>
<dbReference type="InterPro" id="IPR050130">
    <property type="entry name" value="ClpA_ClpB"/>
</dbReference>
<dbReference type="Gene3D" id="3.40.50.300">
    <property type="entry name" value="P-loop containing nucleotide triphosphate hydrolases"/>
    <property type="match status" value="2"/>
</dbReference>
<dbReference type="InterPro" id="IPR027417">
    <property type="entry name" value="P-loop_NTPase"/>
</dbReference>
<dbReference type="PANTHER" id="PTHR11638">
    <property type="entry name" value="ATP-DEPENDENT CLP PROTEASE"/>
    <property type="match status" value="1"/>
</dbReference>
<keyword evidence="3 6" id="KW-0067">ATP-binding</keyword>
<evidence type="ECO:0000313" key="10">
    <source>
        <dbReference type="Proteomes" id="UP000582837"/>
    </source>
</evidence>
<dbReference type="AlphaFoldDB" id="A0A841H254"/>
<dbReference type="GO" id="GO:0006508">
    <property type="term" value="P:proteolysis"/>
    <property type="evidence" value="ECO:0007669"/>
    <property type="project" value="UniProtKB-KW"/>
</dbReference>
<evidence type="ECO:0000256" key="2">
    <source>
        <dbReference type="ARBA" id="ARBA00022741"/>
    </source>
</evidence>
<dbReference type="Pfam" id="PF17871">
    <property type="entry name" value="AAA_lid_9"/>
    <property type="match status" value="1"/>
</dbReference>
<keyword evidence="9" id="KW-0378">Hydrolase</keyword>
<dbReference type="InterPro" id="IPR019489">
    <property type="entry name" value="Clp_ATPase_C"/>
</dbReference>
<dbReference type="PROSITE" id="PS00870">
    <property type="entry name" value="CLPAB_1"/>
    <property type="match status" value="1"/>
</dbReference>
<gene>
    <name evidence="9" type="ORF">HNQ61_003723</name>
</gene>
<dbReference type="InterPro" id="IPR036628">
    <property type="entry name" value="Clp_N_dom_sf"/>
</dbReference>
<name>A0A841H254_9BACT</name>
<dbReference type="InterPro" id="IPR018368">
    <property type="entry name" value="ClpA/B_CS1"/>
</dbReference>
<keyword evidence="9" id="KW-0645">Protease</keyword>
<comment type="similarity">
    <text evidence="6">Belongs to the ClpA/ClpB family.</text>
</comment>
<dbReference type="InterPro" id="IPR001270">
    <property type="entry name" value="ClpA/B"/>
</dbReference>
<protein>
    <submittedName>
        <fullName evidence="9">ATP-dependent Clp protease ATP-binding subunit ClpA</fullName>
    </submittedName>
</protein>
<dbReference type="SMART" id="SM01086">
    <property type="entry name" value="ClpB_D2-small"/>
    <property type="match status" value="1"/>
</dbReference>
<reference evidence="9 10" key="1">
    <citation type="submission" date="2020-08" db="EMBL/GenBank/DDBJ databases">
        <title>Genomic Encyclopedia of Type Strains, Phase IV (KMG-IV): sequencing the most valuable type-strain genomes for metagenomic binning, comparative biology and taxonomic classification.</title>
        <authorList>
            <person name="Goeker M."/>
        </authorList>
    </citation>
    <scope>NUCLEOTIDE SEQUENCE [LARGE SCALE GENOMIC DNA]</scope>
    <source>
        <strain evidence="9 10">DSM 29007</strain>
    </source>
</reference>
<feature type="domain" description="Clp R" evidence="8">
    <location>
        <begin position="1"/>
        <end position="146"/>
    </location>
</feature>
<dbReference type="GO" id="GO:0016887">
    <property type="term" value="F:ATP hydrolysis activity"/>
    <property type="evidence" value="ECO:0007669"/>
    <property type="project" value="InterPro"/>
</dbReference>
<organism evidence="9 10">
    <name type="scientific">Longimicrobium terrae</name>
    <dbReference type="NCBI Taxonomy" id="1639882"/>
    <lineage>
        <taxon>Bacteria</taxon>
        <taxon>Pseudomonadati</taxon>
        <taxon>Gemmatimonadota</taxon>
        <taxon>Longimicrobiia</taxon>
        <taxon>Longimicrobiales</taxon>
        <taxon>Longimicrobiaceae</taxon>
        <taxon>Longimicrobium</taxon>
    </lineage>
</organism>
<feature type="region of interest" description="Disordered" evidence="7">
    <location>
        <begin position="410"/>
        <end position="434"/>
    </location>
</feature>
<dbReference type="FunFam" id="3.40.50.300:FF:000025">
    <property type="entry name" value="ATP-dependent Clp protease subunit"/>
    <property type="match status" value="1"/>
</dbReference>
<dbReference type="SMART" id="SM00382">
    <property type="entry name" value="AAA"/>
    <property type="match status" value="2"/>
</dbReference>
<dbReference type="PROSITE" id="PS00871">
    <property type="entry name" value="CLPAB_2"/>
    <property type="match status" value="1"/>
</dbReference>
<dbReference type="Gene3D" id="1.10.8.60">
    <property type="match status" value="2"/>
</dbReference>
<dbReference type="Pfam" id="PF07724">
    <property type="entry name" value="AAA_2"/>
    <property type="match status" value="1"/>
</dbReference>
<dbReference type="Pfam" id="PF02861">
    <property type="entry name" value="Clp_N"/>
    <property type="match status" value="1"/>
</dbReference>
<evidence type="ECO:0000313" key="9">
    <source>
        <dbReference type="EMBL" id="MBB6072062.1"/>
    </source>
</evidence>
<dbReference type="Pfam" id="PF10431">
    <property type="entry name" value="ClpB_D2-small"/>
    <property type="match status" value="1"/>
</dbReference>
<dbReference type="GO" id="GO:0034605">
    <property type="term" value="P:cellular response to heat"/>
    <property type="evidence" value="ECO:0007669"/>
    <property type="project" value="TreeGrafter"/>
</dbReference>
<keyword evidence="10" id="KW-1185">Reference proteome</keyword>
<dbReference type="CDD" id="cd19499">
    <property type="entry name" value="RecA-like_ClpB_Hsp104-like"/>
    <property type="match status" value="1"/>
</dbReference>
<dbReference type="EMBL" id="JACHIA010000012">
    <property type="protein sequence ID" value="MBB6072062.1"/>
    <property type="molecule type" value="Genomic_DNA"/>
</dbReference>
<dbReference type="InterPro" id="IPR028299">
    <property type="entry name" value="ClpA/B_CS2"/>
</dbReference>